<gene>
    <name evidence="2" type="ORF">BC936DRAFT_145900</name>
</gene>
<evidence type="ECO:0000256" key="1">
    <source>
        <dbReference type="SAM" id="MobiDB-lite"/>
    </source>
</evidence>
<dbReference type="Proteomes" id="UP000268093">
    <property type="component" value="Unassembled WGS sequence"/>
</dbReference>
<dbReference type="AlphaFoldDB" id="A0A433D8V5"/>
<evidence type="ECO:0000313" key="3">
    <source>
        <dbReference type="Proteomes" id="UP000268093"/>
    </source>
</evidence>
<keyword evidence="3" id="KW-1185">Reference proteome</keyword>
<comment type="caution">
    <text evidence="2">The sequence shown here is derived from an EMBL/GenBank/DDBJ whole genome shotgun (WGS) entry which is preliminary data.</text>
</comment>
<accession>A0A433D8V5</accession>
<name>A0A433D8V5_9FUNG</name>
<dbReference type="EMBL" id="RBNI01004707">
    <property type="protein sequence ID" value="RUP47289.1"/>
    <property type="molecule type" value="Genomic_DNA"/>
</dbReference>
<feature type="region of interest" description="Disordered" evidence="1">
    <location>
        <begin position="44"/>
        <end position="85"/>
    </location>
</feature>
<reference evidence="2 3" key="1">
    <citation type="journal article" date="2018" name="New Phytol.">
        <title>Phylogenomics of Endogonaceae and evolution of mycorrhizas within Mucoromycota.</title>
        <authorList>
            <person name="Chang Y."/>
            <person name="Desiro A."/>
            <person name="Na H."/>
            <person name="Sandor L."/>
            <person name="Lipzen A."/>
            <person name="Clum A."/>
            <person name="Barry K."/>
            <person name="Grigoriev I.V."/>
            <person name="Martin F.M."/>
            <person name="Stajich J.E."/>
            <person name="Smith M.E."/>
            <person name="Bonito G."/>
            <person name="Spatafora J.W."/>
        </authorList>
    </citation>
    <scope>NUCLEOTIDE SEQUENCE [LARGE SCALE GENOMIC DNA]</scope>
    <source>
        <strain evidence="2 3">GMNB39</strain>
    </source>
</reference>
<proteinExistence type="predicted"/>
<protein>
    <submittedName>
        <fullName evidence="2">Uncharacterized protein</fullName>
    </submittedName>
</protein>
<evidence type="ECO:0000313" key="2">
    <source>
        <dbReference type="EMBL" id="RUP47289.1"/>
    </source>
</evidence>
<organism evidence="2 3">
    <name type="scientific">Jimgerdemannia flammicorona</name>
    <dbReference type="NCBI Taxonomy" id="994334"/>
    <lineage>
        <taxon>Eukaryota</taxon>
        <taxon>Fungi</taxon>
        <taxon>Fungi incertae sedis</taxon>
        <taxon>Mucoromycota</taxon>
        <taxon>Mucoromycotina</taxon>
        <taxon>Endogonomycetes</taxon>
        <taxon>Endogonales</taxon>
        <taxon>Endogonaceae</taxon>
        <taxon>Jimgerdemannia</taxon>
    </lineage>
</organism>
<sequence length="143" mass="15776">MSPFATSCCARVCSVSRSRSCSSPIHLVSRAPRCLCLISLTSLTPKTRSPSPFPPRRTSRSPRNPVLPPPRSPWLGPSRKPSSEERHACVRSVLYYVPGLCLCRNKNIFYLSSLHPNGMRNGRGEDAQLSVDVPFLISVLVLT</sequence>